<feature type="transmembrane region" description="Helical" evidence="9">
    <location>
        <begin position="306"/>
        <end position="322"/>
    </location>
</feature>
<feature type="region of interest" description="Disordered" evidence="8">
    <location>
        <begin position="1"/>
        <end position="22"/>
    </location>
</feature>
<accession>A0ABM8G3W5</accession>
<feature type="transmembrane region" description="Helical" evidence="9">
    <location>
        <begin position="249"/>
        <end position="268"/>
    </location>
</feature>
<evidence type="ECO:0000313" key="11">
    <source>
        <dbReference type="Proteomes" id="UP001321475"/>
    </source>
</evidence>
<feature type="compositionally biased region" description="Basic residues" evidence="8">
    <location>
        <begin position="1"/>
        <end position="10"/>
    </location>
</feature>
<feature type="transmembrane region" description="Helical" evidence="9">
    <location>
        <begin position="342"/>
        <end position="375"/>
    </location>
</feature>
<feature type="transmembrane region" description="Helical" evidence="9">
    <location>
        <begin position="274"/>
        <end position="299"/>
    </location>
</feature>
<keyword evidence="11" id="KW-1185">Reference proteome</keyword>
<evidence type="ECO:0000256" key="4">
    <source>
        <dbReference type="ARBA" id="ARBA00022475"/>
    </source>
</evidence>
<evidence type="ECO:0000256" key="6">
    <source>
        <dbReference type="ARBA" id="ARBA00022989"/>
    </source>
</evidence>
<dbReference type="PANTHER" id="PTHR21716:SF53">
    <property type="entry name" value="PERMEASE PERM-RELATED"/>
    <property type="match status" value="1"/>
</dbReference>
<sequence length="484" mass="50468">MSIFRRRSRKAAPAGPATEDVVAPSEPVDRTLHGSDAVAPSVRTAAAWSWRGLAIGGAAAGLVWVIGAIEVIVVPIAVAILLTVLLTPVRVFFERRLRFRRSFAAGTALIGLLVLVSGLVTVAGRSIVGGFQDLAAQAQAGFNEFLDWLSTGPLNLNTDQINDYVDQGLNTVQDNQGQILSGALGAATTVGHVLTGALIALFCTFFFLLDGRTIWAWVVGLMPVRSRDAIHQAGRRGFVTLSAYTRTQILVAAVDSVGIGVGAAILGVPLAFPLAVLVFVGAFIPIVGAVLSGTVAVLVALVANDWVTALIMLAIVLVVQQIEGHVLQPFLMGHALSLHPVAVLLAVAAGAFTAGIVGALFAVPVVAVVNTVVLYFHGHDKFPELGTEDRVMVRGRPALPNLPEVPTAVRRAEMGLLVSSAAGIPWQPPEGGYTQRAGEWRERSADVLRERFRRDGGTDGDDESGGAGGAGGGAAERPGGPVAR</sequence>
<proteinExistence type="inferred from homology"/>
<dbReference type="Proteomes" id="UP001321475">
    <property type="component" value="Chromosome"/>
</dbReference>
<keyword evidence="3" id="KW-0813">Transport</keyword>
<feature type="transmembrane region" description="Helical" evidence="9">
    <location>
        <begin position="105"/>
        <end position="124"/>
    </location>
</feature>
<comment type="subcellular location">
    <subcellularLocation>
        <location evidence="1">Cell membrane</location>
        <topology evidence="1">Multi-pass membrane protein</topology>
    </subcellularLocation>
</comment>
<dbReference type="PANTHER" id="PTHR21716">
    <property type="entry name" value="TRANSMEMBRANE PROTEIN"/>
    <property type="match status" value="1"/>
</dbReference>
<name>A0ABM8G3W5_9CELL</name>
<evidence type="ECO:0000256" key="3">
    <source>
        <dbReference type="ARBA" id="ARBA00022448"/>
    </source>
</evidence>
<organism evidence="10 11">
    <name type="scientific">Paraoerskovia sediminicola</name>
    <dbReference type="NCBI Taxonomy" id="1138587"/>
    <lineage>
        <taxon>Bacteria</taxon>
        <taxon>Bacillati</taxon>
        <taxon>Actinomycetota</taxon>
        <taxon>Actinomycetes</taxon>
        <taxon>Micrococcales</taxon>
        <taxon>Cellulomonadaceae</taxon>
        <taxon>Paraoerskovia</taxon>
    </lineage>
</organism>
<keyword evidence="6 9" id="KW-1133">Transmembrane helix</keyword>
<dbReference type="Pfam" id="PF01594">
    <property type="entry name" value="AI-2E_transport"/>
    <property type="match status" value="1"/>
</dbReference>
<evidence type="ECO:0000256" key="9">
    <source>
        <dbReference type="SAM" id="Phobius"/>
    </source>
</evidence>
<gene>
    <name evidence="10" type="ORF">GCM10025865_20780</name>
</gene>
<evidence type="ECO:0000313" key="10">
    <source>
        <dbReference type="EMBL" id="BDZ42779.1"/>
    </source>
</evidence>
<feature type="region of interest" description="Disordered" evidence="8">
    <location>
        <begin position="450"/>
        <end position="484"/>
    </location>
</feature>
<feature type="transmembrane region" description="Helical" evidence="9">
    <location>
        <begin position="72"/>
        <end position="93"/>
    </location>
</feature>
<evidence type="ECO:0000256" key="7">
    <source>
        <dbReference type="ARBA" id="ARBA00023136"/>
    </source>
</evidence>
<evidence type="ECO:0000256" key="8">
    <source>
        <dbReference type="SAM" id="MobiDB-lite"/>
    </source>
</evidence>
<dbReference type="EMBL" id="AP027729">
    <property type="protein sequence ID" value="BDZ42779.1"/>
    <property type="molecule type" value="Genomic_DNA"/>
</dbReference>
<keyword evidence="4" id="KW-1003">Cell membrane</keyword>
<reference evidence="11" key="1">
    <citation type="journal article" date="2019" name="Int. J. Syst. Evol. Microbiol.">
        <title>The Global Catalogue of Microorganisms (GCM) 10K type strain sequencing project: providing services to taxonomists for standard genome sequencing and annotation.</title>
        <authorList>
            <consortium name="The Broad Institute Genomics Platform"/>
            <consortium name="The Broad Institute Genome Sequencing Center for Infectious Disease"/>
            <person name="Wu L."/>
            <person name="Ma J."/>
        </authorList>
    </citation>
    <scope>NUCLEOTIDE SEQUENCE [LARGE SCALE GENOMIC DNA]</scope>
    <source>
        <strain evidence="11">NBRC 108565</strain>
    </source>
</reference>
<dbReference type="InterPro" id="IPR002549">
    <property type="entry name" value="AI-2E-like"/>
</dbReference>
<evidence type="ECO:0000256" key="2">
    <source>
        <dbReference type="ARBA" id="ARBA00009773"/>
    </source>
</evidence>
<keyword evidence="5 9" id="KW-0812">Transmembrane</keyword>
<comment type="similarity">
    <text evidence="2">Belongs to the autoinducer-2 exporter (AI-2E) (TC 2.A.86) family.</text>
</comment>
<dbReference type="RefSeq" id="WP_286217198.1">
    <property type="nucleotide sequence ID" value="NZ_AP027729.1"/>
</dbReference>
<feature type="compositionally biased region" description="Gly residues" evidence="8">
    <location>
        <begin position="465"/>
        <end position="474"/>
    </location>
</feature>
<feature type="transmembrane region" description="Helical" evidence="9">
    <location>
        <begin position="190"/>
        <end position="209"/>
    </location>
</feature>
<keyword evidence="7 9" id="KW-0472">Membrane</keyword>
<evidence type="ECO:0000256" key="1">
    <source>
        <dbReference type="ARBA" id="ARBA00004651"/>
    </source>
</evidence>
<protein>
    <submittedName>
        <fullName evidence="10">AI-2E family transporter</fullName>
    </submittedName>
</protein>
<feature type="transmembrane region" description="Helical" evidence="9">
    <location>
        <begin position="48"/>
        <end position="66"/>
    </location>
</feature>
<feature type="compositionally biased region" description="Low complexity" evidence="8">
    <location>
        <begin position="475"/>
        <end position="484"/>
    </location>
</feature>
<evidence type="ECO:0000256" key="5">
    <source>
        <dbReference type="ARBA" id="ARBA00022692"/>
    </source>
</evidence>